<dbReference type="RefSeq" id="WP_140742102.1">
    <property type="nucleotide sequence ID" value="NZ_RCZM01000005.1"/>
</dbReference>
<evidence type="ECO:0000256" key="6">
    <source>
        <dbReference type="SAM" id="MobiDB-lite"/>
    </source>
</evidence>
<feature type="transmembrane region" description="Helical" evidence="7">
    <location>
        <begin position="183"/>
        <end position="203"/>
    </location>
</feature>
<proteinExistence type="predicted"/>
<feature type="transmembrane region" description="Helical" evidence="7">
    <location>
        <begin position="337"/>
        <end position="364"/>
    </location>
</feature>
<keyword evidence="3 7" id="KW-0812">Transmembrane</keyword>
<dbReference type="InterPro" id="IPR036259">
    <property type="entry name" value="MFS_trans_sf"/>
</dbReference>
<evidence type="ECO:0000256" key="1">
    <source>
        <dbReference type="ARBA" id="ARBA00004651"/>
    </source>
</evidence>
<evidence type="ECO:0000313" key="9">
    <source>
        <dbReference type="Proteomes" id="UP000317722"/>
    </source>
</evidence>
<feature type="region of interest" description="Disordered" evidence="6">
    <location>
        <begin position="1"/>
        <end position="65"/>
    </location>
</feature>
<accession>A0A502CPV2</accession>
<feature type="transmembrane region" description="Helical" evidence="7">
    <location>
        <begin position="465"/>
        <end position="487"/>
    </location>
</feature>
<dbReference type="Gene3D" id="1.20.1250.20">
    <property type="entry name" value="MFS general substrate transporter like domains"/>
    <property type="match status" value="1"/>
</dbReference>
<dbReference type="AlphaFoldDB" id="A0A502CPV2"/>
<comment type="subcellular location">
    <subcellularLocation>
        <location evidence="1">Cell membrane</location>
        <topology evidence="1">Multi-pass membrane protein</topology>
    </subcellularLocation>
</comment>
<evidence type="ECO:0000256" key="2">
    <source>
        <dbReference type="ARBA" id="ARBA00022475"/>
    </source>
</evidence>
<reference evidence="8 9" key="1">
    <citation type="journal article" date="2019" name="Environ. Microbiol.">
        <title>Species interactions and distinct microbial communities in high Arctic permafrost affected cryosols are associated with the CH4 and CO2 gas fluxes.</title>
        <authorList>
            <person name="Altshuler I."/>
            <person name="Hamel J."/>
            <person name="Turney S."/>
            <person name="Magnuson E."/>
            <person name="Levesque R."/>
            <person name="Greer C."/>
            <person name="Whyte L.G."/>
        </authorList>
    </citation>
    <scope>NUCLEOTIDE SEQUENCE [LARGE SCALE GENOMIC DNA]</scope>
    <source>
        <strain evidence="8 9">S9.3A</strain>
    </source>
</reference>
<evidence type="ECO:0000256" key="3">
    <source>
        <dbReference type="ARBA" id="ARBA00022692"/>
    </source>
</evidence>
<dbReference type="InterPro" id="IPR011701">
    <property type="entry name" value="MFS"/>
</dbReference>
<keyword evidence="4 7" id="KW-1133">Transmembrane helix</keyword>
<feature type="transmembrane region" description="Helical" evidence="7">
    <location>
        <begin position="123"/>
        <end position="143"/>
    </location>
</feature>
<evidence type="ECO:0000256" key="5">
    <source>
        <dbReference type="ARBA" id="ARBA00023136"/>
    </source>
</evidence>
<dbReference type="Pfam" id="PF07690">
    <property type="entry name" value="MFS_1"/>
    <property type="match status" value="1"/>
</dbReference>
<dbReference type="GO" id="GO:0005886">
    <property type="term" value="C:plasma membrane"/>
    <property type="evidence" value="ECO:0007669"/>
    <property type="project" value="UniProtKB-SubCell"/>
</dbReference>
<organism evidence="8 9">
    <name type="scientific">Pedococcus bigeumensis</name>
    <dbReference type="NCBI Taxonomy" id="433644"/>
    <lineage>
        <taxon>Bacteria</taxon>
        <taxon>Bacillati</taxon>
        <taxon>Actinomycetota</taxon>
        <taxon>Actinomycetes</taxon>
        <taxon>Micrococcales</taxon>
        <taxon>Intrasporangiaceae</taxon>
        <taxon>Pedococcus</taxon>
    </lineage>
</organism>
<name>A0A502CPV2_9MICO</name>
<keyword evidence="2" id="KW-1003">Cell membrane</keyword>
<gene>
    <name evidence="8" type="ORF">EAH86_14835</name>
</gene>
<feature type="transmembrane region" description="Helical" evidence="7">
    <location>
        <begin position="250"/>
        <end position="268"/>
    </location>
</feature>
<dbReference type="PANTHER" id="PTHR23513">
    <property type="entry name" value="INTEGRAL MEMBRANE EFFLUX PROTEIN-RELATED"/>
    <property type="match status" value="1"/>
</dbReference>
<keyword evidence="5 7" id="KW-0472">Membrane</keyword>
<dbReference type="GO" id="GO:0022857">
    <property type="term" value="F:transmembrane transporter activity"/>
    <property type="evidence" value="ECO:0007669"/>
    <property type="project" value="InterPro"/>
</dbReference>
<keyword evidence="9" id="KW-1185">Reference proteome</keyword>
<feature type="transmembrane region" description="Helical" evidence="7">
    <location>
        <begin position="376"/>
        <end position="399"/>
    </location>
</feature>
<dbReference type="SUPFAM" id="SSF103473">
    <property type="entry name" value="MFS general substrate transporter"/>
    <property type="match status" value="1"/>
</dbReference>
<dbReference type="PANTHER" id="PTHR23513:SF18">
    <property type="entry name" value="INTEGRAL MEMBRANE PROTEIN"/>
    <property type="match status" value="1"/>
</dbReference>
<sequence>MSVPPGDQHGRVAGESGAGARGADARRRGQGPHGDPDRADERNPGAASGAADGGSAGASRGRKAAHALRIGATRTGRVVGRGTIAGAKLAGRGSKAGARRARAYTHSAGAGESGLARLVELHFVNLMGDAALTVSLAGTIFAIPTDEARGQVAQFLALTMAPFALLAPFIGPLLDRFRHGRRWAIGTTLALRAFLCWVLAGAVADDSPWLFPAALGCLVASKAYGVTRASAVPRLLPPGFSLVNANSRNALAGVAGMAVGGGLAGGAARIGPEWSLRLAFVIYVAGTVLAIRLPSRVDSSIGEQDIEDTGPLPVGEPDGRKLGLFQRLRARVAALPVPVLTALCCAVGARLLTGFLTLFMAFLMREHPLPGHGGTFVLALVVGAAGTGNALGTVIGNALSRLRPDLIIAVALIADVAAALAAALFYSLTTLLVLGLVAGLGAQLIKLSSDAVVQRDIEESVRTRVFAWSETVLQIAWVIGGGIGIALPLVPQLGFGVISGLLLLVLAASVRIRMSRHHPAHPAQPA</sequence>
<dbReference type="OrthoDB" id="5170137at2"/>
<feature type="transmembrane region" description="Helical" evidence="7">
    <location>
        <begin position="406"/>
        <end position="426"/>
    </location>
</feature>
<evidence type="ECO:0000256" key="4">
    <source>
        <dbReference type="ARBA" id="ARBA00022989"/>
    </source>
</evidence>
<dbReference type="Proteomes" id="UP000317722">
    <property type="component" value="Unassembled WGS sequence"/>
</dbReference>
<dbReference type="EMBL" id="RCZM01000005">
    <property type="protein sequence ID" value="TPG14833.1"/>
    <property type="molecule type" value="Genomic_DNA"/>
</dbReference>
<comment type="caution">
    <text evidence="8">The sequence shown here is derived from an EMBL/GenBank/DDBJ whole genome shotgun (WGS) entry which is preliminary data.</text>
</comment>
<evidence type="ECO:0000256" key="7">
    <source>
        <dbReference type="SAM" id="Phobius"/>
    </source>
</evidence>
<protein>
    <submittedName>
        <fullName evidence="8">MFS transporter</fullName>
    </submittedName>
</protein>
<feature type="transmembrane region" description="Helical" evidence="7">
    <location>
        <begin position="155"/>
        <end position="174"/>
    </location>
</feature>
<evidence type="ECO:0000313" key="8">
    <source>
        <dbReference type="EMBL" id="TPG14833.1"/>
    </source>
</evidence>
<feature type="compositionally biased region" description="Basic and acidic residues" evidence="6">
    <location>
        <begin position="34"/>
        <end position="43"/>
    </location>
</feature>